<organism evidence="4 5">
    <name type="scientific">Bacillus thuringiensis</name>
    <dbReference type="NCBI Taxonomy" id="1428"/>
    <lineage>
        <taxon>Bacteria</taxon>
        <taxon>Bacillati</taxon>
        <taxon>Bacillota</taxon>
        <taxon>Bacilli</taxon>
        <taxon>Bacillales</taxon>
        <taxon>Bacillaceae</taxon>
        <taxon>Bacillus</taxon>
        <taxon>Bacillus cereus group</taxon>
    </lineage>
</organism>
<evidence type="ECO:0000256" key="1">
    <source>
        <dbReference type="ARBA" id="ARBA00022729"/>
    </source>
</evidence>
<feature type="domain" description="SLH" evidence="3">
    <location>
        <begin position="83"/>
        <end position="146"/>
    </location>
</feature>
<proteinExistence type="predicted"/>
<keyword evidence="1 2" id="KW-0732">Signal</keyword>
<feature type="domain" description="SLH" evidence="3">
    <location>
        <begin position="23"/>
        <end position="82"/>
    </location>
</feature>
<evidence type="ECO:0000256" key="2">
    <source>
        <dbReference type="SAM" id="SignalP"/>
    </source>
</evidence>
<name>A0A4R4B7L5_BACTU</name>
<protein>
    <submittedName>
        <fullName evidence="4">N-acetylmuramoyl-L-alanine amidase</fullName>
    </submittedName>
</protein>
<dbReference type="Proteomes" id="UP000295285">
    <property type="component" value="Unassembled WGS sequence"/>
</dbReference>
<dbReference type="InterPro" id="IPR001119">
    <property type="entry name" value="SLH_dom"/>
</dbReference>
<dbReference type="PANTHER" id="PTHR43308:SF1">
    <property type="entry name" value="OUTER MEMBRANE PROTEIN ALPHA"/>
    <property type="match status" value="1"/>
</dbReference>
<feature type="signal peptide" evidence="2">
    <location>
        <begin position="1"/>
        <end position="24"/>
    </location>
</feature>
<accession>A0A4R4B7L5</accession>
<evidence type="ECO:0000313" key="5">
    <source>
        <dbReference type="Proteomes" id="UP000295285"/>
    </source>
</evidence>
<dbReference type="EMBL" id="SMDG01000019">
    <property type="protein sequence ID" value="TCW49401.1"/>
    <property type="molecule type" value="Genomic_DNA"/>
</dbReference>
<evidence type="ECO:0000259" key="3">
    <source>
        <dbReference type="PROSITE" id="PS51272"/>
    </source>
</evidence>
<comment type="caution">
    <text evidence="4">The sequence shown here is derived from an EMBL/GenBank/DDBJ whole genome shotgun (WGS) entry which is preliminary data.</text>
</comment>
<dbReference type="InterPro" id="IPR051465">
    <property type="entry name" value="Cell_Envelope_Struct_Comp"/>
</dbReference>
<feature type="chain" id="PRO_5020252781" evidence="2">
    <location>
        <begin position="25"/>
        <end position="548"/>
    </location>
</feature>
<dbReference type="RefSeq" id="WP_131934591.1">
    <property type="nucleotide sequence ID" value="NZ_SMDF01000019.1"/>
</dbReference>
<dbReference type="AlphaFoldDB" id="A0A4R4B7L5"/>
<feature type="domain" description="SLH" evidence="3">
    <location>
        <begin position="147"/>
        <end position="209"/>
    </location>
</feature>
<evidence type="ECO:0000313" key="4">
    <source>
        <dbReference type="EMBL" id="TCW49401.1"/>
    </source>
</evidence>
<gene>
    <name evidence="4" type="ORF">EC910_11931</name>
</gene>
<dbReference type="PROSITE" id="PS51272">
    <property type="entry name" value="SLH"/>
    <property type="match status" value="3"/>
</dbReference>
<sequence length="548" mass="60459">MKYKLIATGILAGSLLSYSTSAFANTHKFPDVPAWADKSVNYLVDKKVLSGYPDGTFGSSDSLDRAAAATIMTKALGIQVDFDVKPSFTDSQNHWATPYIAAAEKAGIIKGEGNGIFNPSGKVTRAAMAAMLVNAYKLQDITNSNGQITFHDLKGHWGEKHANILIQTEISKGTEDGNNWSPNRPITRAEAAQFLAKSDQIHHQTKQVENTVVGVINDADPYYVTVTYKDANGNNQEVTIDFPNGSNSNFKNGDKVKVANKNQWKHQKIYGQTVFYTDVNSISKVNEESNKQQENHVVGVINDADSYYVTVAYKDANGNSQEVTIDFPNGSNSNFKNGDKVKVTNKNQWKHQKIYGQTVFYTDVSSISKINEESNKQQENHVMSKDKEQKLLAQLKKRSGTVTKKSEDSLEISSENQTIRAHVDPKVLPNIQIGDTVNVYAQAFEMAPILLKDLPFEARNAIIQKGNEQNILENQYKKITGNIVQKSKNSILVSSNNIIYEAETSSEVLQDITVGDTANVYAASFEFSPILLADVPVKAISPIVEKTN</sequence>
<reference evidence="4 5" key="1">
    <citation type="submission" date="2019-03" db="EMBL/GenBank/DDBJ databases">
        <title>Above-ground endophytic microbial communities from plants in different locations in the United States.</title>
        <authorList>
            <person name="Frank C."/>
        </authorList>
    </citation>
    <scope>NUCLEOTIDE SEQUENCE [LARGE SCALE GENOMIC DNA]</scope>
    <source>
        <strain evidence="4 5">LP_2_YM</strain>
    </source>
</reference>
<dbReference type="PANTHER" id="PTHR43308">
    <property type="entry name" value="OUTER MEMBRANE PROTEIN ALPHA-RELATED"/>
    <property type="match status" value="1"/>
</dbReference>
<dbReference type="Pfam" id="PF00395">
    <property type="entry name" value="SLH"/>
    <property type="match status" value="3"/>
</dbReference>